<accession>A0A1G8EA52</accession>
<proteinExistence type="predicted"/>
<dbReference type="AlphaFoldDB" id="A0A1G8EA52"/>
<reference evidence="1 2" key="1">
    <citation type="submission" date="2016-10" db="EMBL/GenBank/DDBJ databases">
        <authorList>
            <person name="de Groot N.N."/>
        </authorList>
    </citation>
    <scope>NUCLEOTIDE SEQUENCE [LARGE SCALE GENOMIC DNA]</scope>
    <source>
        <strain evidence="1 2">DSM 21632</strain>
    </source>
</reference>
<sequence length="51" mass="6153">MEFILIVVILFVLFLLVRNLEVMKNSITKKQDEQIRLLQEIKTLLEDKHKK</sequence>
<dbReference type="Proteomes" id="UP000199163">
    <property type="component" value="Unassembled WGS sequence"/>
</dbReference>
<protein>
    <recommendedName>
        <fullName evidence="3">DUF4083 domain-containing protein</fullName>
    </recommendedName>
</protein>
<keyword evidence="2" id="KW-1185">Reference proteome</keyword>
<gene>
    <name evidence="1" type="ORF">SAMN05192534_1092</name>
</gene>
<evidence type="ECO:0000313" key="2">
    <source>
        <dbReference type="Proteomes" id="UP000199163"/>
    </source>
</evidence>
<evidence type="ECO:0008006" key="3">
    <source>
        <dbReference type="Google" id="ProtNLM"/>
    </source>
</evidence>
<name>A0A1G8EA52_9BACI</name>
<evidence type="ECO:0000313" key="1">
    <source>
        <dbReference type="EMBL" id="SDH66754.1"/>
    </source>
</evidence>
<organism evidence="1 2">
    <name type="scientific">Alteribacillus persepolensis</name>
    <dbReference type="NCBI Taxonomy" id="568899"/>
    <lineage>
        <taxon>Bacteria</taxon>
        <taxon>Bacillati</taxon>
        <taxon>Bacillota</taxon>
        <taxon>Bacilli</taxon>
        <taxon>Bacillales</taxon>
        <taxon>Bacillaceae</taxon>
        <taxon>Alteribacillus</taxon>
    </lineage>
</organism>
<dbReference type="EMBL" id="FNDK01000009">
    <property type="protein sequence ID" value="SDH66754.1"/>
    <property type="molecule type" value="Genomic_DNA"/>
</dbReference>